<accession>A0A9D1UW43</accession>
<gene>
    <name evidence="2" type="ORF">H9861_02160</name>
</gene>
<evidence type="ECO:0000313" key="2">
    <source>
        <dbReference type="EMBL" id="HIX01537.1"/>
    </source>
</evidence>
<feature type="compositionally biased region" description="Basic residues" evidence="1">
    <location>
        <begin position="103"/>
        <end position="123"/>
    </location>
</feature>
<reference evidence="2" key="2">
    <citation type="submission" date="2021-04" db="EMBL/GenBank/DDBJ databases">
        <authorList>
            <person name="Gilroy R."/>
        </authorList>
    </citation>
    <scope>NUCLEOTIDE SEQUENCE</scope>
    <source>
        <strain evidence="2">6627</strain>
    </source>
</reference>
<reference evidence="2" key="1">
    <citation type="journal article" date="2021" name="PeerJ">
        <title>Extensive microbial diversity within the chicken gut microbiome revealed by metagenomics and culture.</title>
        <authorList>
            <person name="Gilroy R."/>
            <person name="Ravi A."/>
            <person name="Getino M."/>
            <person name="Pursley I."/>
            <person name="Horton D.L."/>
            <person name="Alikhan N.F."/>
            <person name="Baker D."/>
            <person name="Gharbi K."/>
            <person name="Hall N."/>
            <person name="Watson M."/>
            <person name="Adriaenssens E.M."/>
            <person name="Foster-Nyarko E."/>
            <person name="Jarju S."/>
            <person name="Secka A."/>
            <person name="Antonio M."/>
            <person name="Oren A."/>
            <person name="Chaudhuri R.R."/>
            <person name="La Ragione R."/>
            <person name="Hildebrand F."/>
            <person name="Pallen M.J."/>
        </authorList>
    </citation>
    <scope>NUCLEOTIDE SEQUENCE</scope>
    <source>
        <strain evidence="2">6627</strain>
    </source>
</reference>
<proteinExistence type="predicted"/>
<organism evidence="2 3">
    <name type="scientific">Candidatus Ligilactobacillus excrementigallinarum</name>
    <dbReference type="NCBI Taxonomy" id="2838641"/>
    <lineage>
        <taxon>Bacteria</taxon>
        <taxon>Bacillati</taxon>
        <taxon>Bacillota</taxon>
        <taxon>Bacilli</taxon>
        <taxon>Lactobacillales</taxon>
        <taxon>Lactobacillaceae</taxon>
        <taxon>Ligilactobacillus</taxon>
    </lineage>
</organism>
<dbReference type="AlphaFoldDB" id="A0A9D1UW43"/>
<evidence type="ECO:0000313" key="3">
    <source>
        <dbReference type="Proteomes" id="UP000823963"/>
    </source>
</evidence>
<evidence type="ECO:0000256" key="1">
    <source>
        <dbReference type="SAM" id="MobiDB-lite"/>
    </source>
</evidence>
<sequence length="123" mass="14388">MTLPKNRYVQPQSVKEAMDVIQDLFNQYRHASLTNQLLNYHLGLTQRLQSDIYVAALKENNSVELEKLNTMIAAMKTWTKIRTANRPFNGKMKNYQLVSTSHPKFKKHSHKIKGQHNFHASRH</sequence>
<feature type="region of interest" description="Disordered" evidence="1">
    <location>
        <begin position="102"/>
        <end position="123"/>
    </location>
</feature>
<dbReference type="EMBL" id="DXFP01000015">
    <property type="protein sequence ID" value="HIX01537.1"/>
    <property type="molecule type" value="Genomic_DNA"/>
</dbReference>
<protein>
    <submittedName>
        <fullName evidence="2">Uncharacterized protein</fullName>
    </submittedName>
</protein>
<dbReference type="Proteomes" id="UP000823963">
    <property type="component" value="Unassembled WGS sequence"/>
</dbReference>
<name>A0A9D1UW43_9LACO</name>
<comment type="caution">
    <text evidence="2">The sequence shown here is derived from an EMBL/GenBank/DDBJ whole genome shotgun (WGS) entry which is preliminary data.</text>
</comment>